<accession>A0A5N6N0W0</accession>
<sequence>MCGKRSNELGGGFFIKFLHSRMLRQDDDFRRKLDNGKQERAHLNMQTHEVEVGNFEKTYLGIGEELRNP</sequence>
<reference evidence="1 2" key="1">
    <citation type="submission" date="2019-05" db="EMBL/GenBank/DDBJ databases">
        <title>Mikania micrantha, genome provides insights into the molecular mechanism of rapid growth.</title>
        <authorList>
            <person name="Liu B."/>
        </authorList>
    </citation>
    <scope>NUCLEOTIDE SEQUENCE [LARGE SCALE GENOMIC DNA]</scope>
    <source>
        <strain evidence="1">NLD-2019</strain>
        <tissue evidence="1">Leaf</tissue>
    </source>
</reference>
<proteinExistence type="predicted"/>
<organism evidence="1 2">
    <name type="scientific">Mikania micrantha</name>
    <name type="common">bitter vine</name>
    <dbReference type="NCBI Taxonomy" id="192012"/>
    <lineage>
        <taxon>Eukaryota</taxon>
        <taxon>Viridiplantae</taxon>
        <taxon>Streptophyta</taxon>
        <taxon>Embryophyta</taxon>
        <taxon>Tracheophyta</taxon>
        <taxon>Spermatophyta</taxon>
        <taxon>Magnoliopsida</taxon>
        <taxon>eudicotyledons</taxon>
        <taxon>Gunneridae</taxon>
        <taxon>Pentapetalae</taxon>
        <taxon>asterids</taxon>
        <taxon>campanulids</taxon>
        <taxon>Asterales</taxon>
        <taxon>Asteraceae</taxon>
        <taxon>Asteroideae</taxon>
        <taxon>Heliantheae alliance</taxon>
        <taxon>Eupatorieae</taxon>
        <taxon>Mikania</taxon>
    </lineage>
</organism>
<evidence type="ECO:0000313" key="2">
    <source>
        <dbReference type="Proteomes" id="UP000326396"/>
    </source>
</evidence>
<dbReference type="EMBL" id="SZYD01000014">
    <property type="protein sequence ID" value="KAD4179930.1"/>
    <property type="molecule type" value="Genomic_DNA"/>
</dbReference>
<evidence type="ECO:0000313" key="1">
    <source>
        <dbReference type="EMBL" id="KAD4179930.1"/>
    </source>
</evidence>
<name>A0A5N6N0W0_9ASTR</name>
<protein>
    <submittedName>
        <fullName evidence="1">Uncharacterized protein</fullName>
    </submittedName>
</protein>
<gene>
    <name evidence="1" type="ORF">E3N88_28521</name>
</gene>
<comment type="caution">
    <text evidence="1">The sequence shown here is derived from an EMBL/GenBank/DDBJ whole genome shotgun (WGS) entry which is preliminary data.</text>
</comment>
<dbReference type="AlphaFoldDB" id="A0A5N6N0W0"/>
<keyword evidence="2" id="KW-1185">Reference proteome</keyword>
<dbReference type="Proteomes" id="UP000326396">
    <property type="component" value="Linkage Group LG4"/>
</dbReference>